<dbReference type="OrthoDB" id="8476746at2"/>
<dbReference type="InterPro" id="IPR016195">
    <property type="entry name" value="Pol/histidinol_Pase-like"/>
</dbReference>
<keyword evidence="3" id="KW-0121">Carboxypeptidase</keyword>
<name>A0A4R5LRJ2_9GAMM</name>
<accession>A0A4R5LRJ2</accession>
<dbReference type="GO" id="GO:0004180">
    <property type="term" value="F:carboxypeptidase activity"/>
    <property type="evidence" value="ECO:0007669"/>
    <property type="project" value="UniProtKB-KW"/>
</dbReference>
<keyword evidence="2" id="KW-0732">Signal</keyword>
<evidence type="ECO:0000313" key="4">
    <source>
        <dbReference type="Proteomes" id="UP000295554"/>
    </source>
</evidence>
<dbReference type="Pfam" id="PF13620">
    <property type="entry name" value="CarboxypepD_reg"/>
    <property type="match status" value="1"/>
</dbReference>
<keyword evidence="3" id="KW-0378">Hydrolase</keyword>
<dbReference type="SUPFAM" id="SSF49464">
    <property type="entry name" value="Carboxypeptidase regulatory domain-like"/>
    <property type="match status" value="1"/>
</dbReference>
<gene>
    <name evidence="3" type="ORF">E2F43_07880</name>
</gene>
<feature type="signal peptide" evidence="2">
    <location>
        <begin position="1"/>
        <end position="23"/>
    </location>
</feature>
<dbReference type="PROSITE" id="PS51257">
    <property type="entry name" value="PROKAR_LIPOPROTEIN"/>
    <property type="match status" value="1"/>
</dbReference>
<dbReference type="Proteomes" id="UP000295554">
    <property type="component" value="Unassembled WGS sequence"/>
</dbReference>
<dbReference type="AlphaFoldDB" id="A0A4R5LRJ2"/>
<dbReference type="Gene3D" id="3.20.20.140">
    <property type="entry name" value="Metal-dependent hydrolases"/>
    <property type="match status" value="1"/>
</dbReference>
<dbReference type="EMBL" id="SMSE01000002">
    <property type="protein sequence ID" value="TDG13450.1"/>
    <property type="molecule type" value="Genomic_DNA"/>
</dbReference>
<evidence type="ECO:0000313" key="3">
    <source>
        <dbReference type="EMBL" id="TDG13450.1"/>
    </source>
</evidence>
<organism evidence="3 4">
    <name type="scientific">Seongchinamella unica</name>
    <dbReference type="NCBI Taxonomy" id="2547392"/>
    <lineage>
        <taxon>Bacteria</taxon>
        <taxon>Pseudomonadati</taxon>
        <taxon>Pseudomonadota</taxon>
        <taxon>Gammaproteobacteria</taxon>
        <taxon>Cellvibrionales</taxon>
        <taxon>Halieaceae</taxon>
        <taxon>Seongchinamella</taxon>
    </lineage>
</organism>
<sequence>MRPRFQIAIVGPAILFMAMLALSSCHDSSRDRHPQPPPPVPSPSTVSARVASDADLLSGPLARGRSGDFVLENENLRVIIQQPGRQWLSIGTFGGNIIDVSRKSASGTLLPDHMEEFVLGLNIENTANYTDVRIERDGSDGQAATICATGPDDLLELANPSSAIIEFGVPLPPSADDRDLPVDIETCYRLESDARHVVIDTTFTNQGAEDLPVYMTEYMNGSGQVEFFQPHAGFGEPAFTNACPTKTYVSCESREDGLCDQCNFVAYSGVDGAAGVSYGLIHGEQRSSSFSTVGINIAVYGESVLPLILGVVGPNYTIPADGELVLRRYFAVGDGSVASIAAIRDEIFGFATGEVSGVVSSAGEPLEGAQVAVYQVLDDSTDPPSLFMVNHSRTNAAGEYRLTLPPGEYEIRVNSEGYPFPGDTPSSLTVSVDTALTRDFALPEPGYLDVTVIDEIGPGPAKVQLVGFDPSPTAINFINGFTAGVFGDPGADSLPYGVAQAFFIDRTGTGERLPVEPGDYQVVVSRGPRYSAFRQNVSILPGQVTTVQAEIVQVVETDGFVHSDFHVHAIDSPDSEVTREERVAVMLAEGMDFFTPSDHGVRADFLPTLQAMGVEDLIGVAASSETTTFDYGHFNSWPVTVDPESISGGAFDWAGAAPPGEDFPAYGNYNLAPKAIISGLLDDPMDNLVQINHIGSHFGASGLAIDTGKTPPASSAELAAKRLDPTLVNAFDAGFDALEVWIGTNGRGAILNEFLGENAGDWFNLINQGLVRTGIANSDTHDRRFTRTSARTLVASDLDSAADLSAAAEQLAAAVQAGKAIGSNAPFLLLRAEGVYQEQAQQAGLQTEASTTLSVDPGSDVELVATVATPEWAAVDAIEFYINNQPERTSAVDAAARYRVCPDLRISAGDDGWVSEKVVVNASVPGASRTSISVTVTLANLAEDAWVVAMARGSDGVSEPLFPILPASLARKGNTSLDDLIDGNLGEAGTPAFAFTNPLFIDVGNDGWTAPGVASGTCD</sequence>
<proteinExistence type="predicted"/>
<reference evidence="3 4" key="1">
    <citation type="submission" date="2019-03" db="EMBL/GenBank/DDBJ databases">
        <title>Seongchinamella monodicae gen. nov., sp. nov., a novel member of the Gammaproteobacteria isolated from a tidal mudflat of beach.</title>
        <authorList>
            <person name="Yang H.G."/>
            <person name="Kang J.W."/>
            <person name="Lee S.D."/>
        </authorList>
    </citation>
    <scope>NUCLEOTIDE SEQUENCE [LARGE SCALE GENOMIC DNA]</scope>
    <source>
        <strain evidence="3 4">GH4-78</strain>
    </source>
</reference>
<dbReference type="InterPro" id="IPR008969">
    <property type="entry name" value="CarboxyPept-like_regulatory"/>
</dbReference>
<dbReference type="Gene3D" id="2.60.40.1120">
    <property type="entry name" value="Carboxypeptidase-like, regulatory domain"/>
    <property type="match status" value="1"/>
</dbReference>
<feature type="chain" id="PRO_5020265379" evidence="2">
    <location>
        <begin position="24"/>
        <end position="1019"/>
    </location>
</feature>
<protein>
    <submittedName>
        <fullName evidence="3">Carboxypeptidase regulatory-like domain-containing protein</fullName>
    </submittedName>
</protein>
<evidence type="ECO:0000256" key="2">
    <source>
        <dbReference type="SAM" id="SignalP"/>
    </source>
</evidence>
<feature type="region of interest" description="Disordered" evidence="1">
    <location>
        <begin position="26"/>
        <end position="46"/>
    </location>
</feature>
<dbReference type="SUPFAM" id="SSF89550">
    <property type="entry name" value="PHP domain-like"/>
    <property type="match status" value="1"/>
</dbReference>
<evidence type="ECO:0000256" key="1">
    <source>
        <dbReference type="SAM" id="MobiDB-lite"/>
    </source>
</evidence>
<keyword evidence="3" id="KW-0645">Protease</keyword>
<keyword evidence="4" id="KW-1185">Reference proteome</keyword>
<comment type="caution">
    <text evidence="3">The sequence shown here is derived from an EMBL/GenBank/DDBJ whole genome shotgun (WGS) entry which is preliminary data.</text>
</comment>